<dbReference type="EMBL" id="LT598477">
    <property type="protein sequence ID" value="SCU93299.1"/>
    <property type="molecule type" value="Genomic_DNA"/>
</dbReference>
<dbReference type="GO" id="GO:0000774">
    <property type="term" value="F:adenyl-nucleotide exchange factor activity"/>
    <property type="evidence" value="ECO:0007669"/>
    <property type="project" value="TreeGrafter"/>
</dbReference>
<dbReference type="SUPFAM" id="SSF48371">
    <property type="entry name" value="ARM repeat"/>
    <property type="match status" value="1"/>
</dbReference>
<dbReference type="InterPro" id="IPR000225">
    <property type="entry name" value="Armadillo"/>
</dbReference>
<dbReference type="InterPro" id="IPR016024">
    <property type="entry name" value="ARM-type_fold"/>
</dbReference>
<feature type="repeat" description="ARM" evidence="5">
    <location>
        <begin position="128"/>
        <end position="166"/>
    </location>
</feature>
<feature type="domain" description="Nucleotide exchange factor Fes1" evidence="6">
    <location>
        <begin position="1"/>
        <end position="81"/>
    </location>
</feature>
<evidence type="ECO:0000313" key="8">
    <source>
        <dbReference type="Proteomes" id="UP000191144"/>
    </source>
</evidence>
<proteinExistence type="inferred from homology"/>
<name>A0A1G4JR76_9SACH</name>
<dbReference type="AlphaFoldDB" id="A0A1G4JR76"/>
<evidence type="ECO:0000256" key="2">
    <source>
        <dbReference type="ARBA" id="ARBA00015214"/>
    </source>
</evidence>
<dbReference type="Pfam" id="PF08609">
    <property type="entry name" value="Fes1"/>
    <property type="match status" value="1"/>
</dbReference>
<accession>A0A1G4JR76</accession>
<evidence type="ECO:0000256" key="4">
    <source>
        <dbReference type="ARBA" id="ARBA00022737"/>
    </source>
</evidence>
<evidence type="ECO:0000256" key="5">
    <source>
        <dbReference type="PROSITE-ProRule" id="PRU00259"/>
    </source>
</evidence>
<dbReference type="PANTHER" id="PTHR19316">
    <property type="entry name" value="PROTEIN FOLDING REGULATOR"/>
    <property type="match status" value="1"/>
</dbReference>
<keyword evidence="4" id="KW-0677">Repeat</keyword>
<dbReference type="GO" id="GO:0005783">
    <property type="term" value="C:endoplasmic reticulum"/>
    <property type="evidence" value="ECO:0007669"/>
    <property type="project" value="TreeGrafter"/>
</dbReference>
<organism evidence="7 8">
    <name type="scientific">Lachancea meyersii CBS 8951</name>
    <dbReference type="NCBI Taxonomy" id="1266667"/>
    <lineage>
        <taxon>Eukaryota</taxon>
        <taxon>Fungi</taxon>
        <taxon>Dikarya</taxon>
        <taxon>Ascomycota</taxon>
        <taxon>Saccharomycotina</taxon>
        <taxon>Saccharomycetes</taxon>
        <taxon>Saccharomycetales</taxon>
        <taxon>Saccharomycetaceae</taxon>
        <taxon>Lachancea</taxon>
    </lineage>
</organism>
<dbReference type="OrthoDB" id="10250458at2759"/>
<comment type="similarity">
    <text evidence="1">Belongs to the FES1 family.</text>
</comment>
<protein>
    <recommendedName>
        <fullName evidence="3">Hsp70 nucleotide exchange factor FES1</fullName>
    </recommendedName>
    <alternativeName>
        <fullName evidence="2">Hsp70 nucleotide exchange factor fes1</fullName>
    </alternativeName>
</protein>
<evidence type="ECO:0000259" key="6">
    <source>
        <dbReference type="Pfam" id="PF08609"/>
    </source>
</evidence>
<sequence length="291" mass="32495">MDKLLHWSVANSQGDAEAAKKAGQPDPKLLQQLFGGGPDEPALMKQAIVVITNPEAELEAKLIAFDNFEMLIENLDNANNIENLKLWEPLIGVLQSPEPELRAFALSVIGTAVQNNAKSQENFLKYEHGLPQLIKIAKDANEKTDVRTKAFYALSNLVKHNADSYAQFDKHHGLDVIAPVLCDPKATDKLKLRVLALTTALMTSTTINETFMATLRKENIMQTVLKFLHCGSNIYIVDKVLNFLSQLINAAEKFSESEITELKSSLQDIESIKERLNEDDYQTVKLAIDQY</sequence>
<evidence type="ECO:0000256" key="1">
    <source>
        <dbReference type="ARBA" id="ARBA00011045"/>
    </source>
</evidence>
<dbReference type="Proteomes" id="UP000191144">
    <property type="component" value="Chromosome F"/>
</dbReference>
<dbReference type="PROSITE" id="PS50176">
    <property type="entry name" value="ARM_REPEAT"/>
    <property type="match status" value="1"/>
</dbReference>
<dbReference type="InterPro" id="IPR013918">
    <property type="entry name" value="Nucleotide_exch_fac_Fes1"/>
</dbReference>
<reference evidence="8" key="1">
    <citation type="submission" date="2016-03" db="EMBL/GenBank/DDBJ databases">
        <authorList>
            <person name="Devillers Hugo."/>
        </authorList>
    </citation>
    <scope>NUCLEOTIDE SEQUENCE [LARGE SCALE GENOMIC DNA]</scope>
</reference>
<evidence type="ECO:0000256" key="3">
    <source>
        <dbReference type="ARBA" id="ARBA00020719"/>
    </source>
</evidence>
<keyword evidence="8" id="KW-1185">Reference proteome</keyword>
<dbReference type="Gene3D" id="1.25.10.10">
    <property type="entry name" value="Leucine-rich Repeat Variant"/>
    <property type="match status" value="1"/>
</dbReference>
<dbReference type="InterPro" id="IPR050693">
    <property type="entry name" value="Hsp70_NEF-Inhibitors"/>
</dbReference>
<dbReference type="PANTHER" id="PTHR19316:SF18">
    <property type="entry name" value="HSP70-BINDING PROTEIN 1"/>
    <property type="match status" value="1"/>
</dbReference>
<dbReference type="InterPro" id="IPR011989">
    <property type="entry name" value="ARM-like"/>
</dbReference>
<evidence type="ECO:0000313" key="7">
    <source>
        <dbReference type="EMBL" id="SCU93299.1"/>
    </source>
</evidence>
<gene>
    <name evidence="7" type="ORF">LAME_0F03312G</name>
</gene>